<proteinExistence type="predicted"/>
<dbReference type="Gene3D" id="1.10.10.10">
    <property type="entry name" value="Winged helix-like DNA-binding domain superfamily/Winged helix DNA-binding domain"/>
    <property type="match status" value="1"/>
</dbReference>
<name>A0A8J6T5G7_9DELT</name>
<dbReference type="SUPFAM" id="SSF46785">
    <property type="entry name" value="Winged helix' DNA-binding domain"/>
    <property type="match status" value="1"/>
</dbReference>
<gene>
    <name evidence="2" type="ORF">H8E19_18755</name>
</gene>
<keyword evidence="1" id="KW-0238">DNA-binding</keyword>
<dbReference type="PANTHER" id="PTHR33221:SF5">
    <property type="entry name" value="HTH-TYPE TRANSCRIPTIONAL REGULATOR ISCR"/>
    <property type="match status" value="1"/>
</dbReference>
<dbReference type="InterPro" id="IPR036390">
    <property type="entry name" value="WH_DNA-bd_sf"/>
</dbReference>
<dbReference type="GO" id="GO:0003677">
    <property type="term" value="F:DNA binding"/>
    <property type="evidence" value="ECO:0007669"/>
    <property type="project" value="UniProtKB-KW"/>
</dbReference>
<dbReference type="Pfam" id="PF02082">
    <property type="entry name" value="Rrf2"/>
    <property type="match status" value="1"/>
</dbReference>
<dbReference type="NCBIfam" id="TIGR00738">
    <property type="entry name" value="rrf2_super"/>
    <property type="match status" value="1"/>
</dbReference>
<evidence type="ECO:0000313" key="3">
    <source>
        <dbReference type="Proteomes" id="UP000650524"/>
    </source>
</evidence>
<sequence length="137" mass="15259">MKLSTRSRYGTRMMLDLAQHYDQGPVQMGDISKRENISVKYLEQLIIPLKKANFIKSVRGPKGGHMLAKPPEKITVGDIVGILEGRISLSNCIENPEVCDRTTGCLTRGVWEEATKAMYDKLNSVTLSKMINESGCN</sequence>
<dbReference type="Proteomes" id="UP000650524">
    <property type="component" value="Unassembled WGS sequence"/>
</dbReference>
<organism evidence="2 3">
    <name type="scientific">Candidatus Desulfacyla euxinica</name>
    <dbReference type="NCBI Taxonomy" id="2841693"/>
    <lineage>
        <taxon>Bacteria</taxon>
        <taxon>Deltaproteobacteria</taxon>
        <taxon>Candidatus Desulfacyla</taxon>
    </lineage>
</organism>
<dbReference type="PANTHER" id="PTHR33221">
    <property type="entry name" value="WINGED HELIX-TURN-HELIX TRANSCRIPTIONAL REGULATOR, RRF2 FAMILY"/>
    <property type="match status" value="1"/>
</dbReference>
<dbReference type="PROSITE" id="PS51197">
    <property type="entry name" value="HTH_RRF2_2"/>
    <property type="match status" value="1"/>
</dbReference>
<dbReference type="AlphaFoldDB" id="A0A8J6T5G7"/>
<dbReference type="InterPro" id="IPR036388">
    <property type="entry name" value="WH-like_DNA-bd_sf"/>
</dbReference>
<dbReference type="InterPro" id="IPR000944">
    <property type="entry name" value="Tscrpt_reg_Rrf2"/>
</dbReference>
<accession>A0A8J6T5G7</accession>
<evidence type="ECO:0000313" key="2">
    <source>
        <dbReference type="EMBL" id="MBC8179450.1"/>
    </source>
</evidence>
<comment type="caution">
    <text evidence="2">The sequence shown here is derived from an EMBL/GenBank/DDBJ whole genome shotgun (WGS) entry which is preliminary data.</text>
</comment>
<dbReference type="EMBL" id="JACNJD010000387">
    <property type="protein sequence ID" value="MBC8179450.1"/>
    <property type="molecule type" value="Genomic_DNA"/>
</dbReference>
<reference evidence="2 3" key="1">
    <citation type="submission" date="2020-08" db="EMBL/GenBank/DDBJ databases">
        <title>Bridging the membrane lipid divide: bacteria of the FCB group superphylum have the potential to synthesize archaeal ether lipids.</title>
        <authorList>
            <person name="Villanueva L."/>
            <person name="Von Meijenfeldt F.A.B."/>
            <person name="Westbye A.B."/>
            <person name="Yadav S."/>
            <person name="Hopmans E.C."/>
            <person name="Dutilh B.E."/>
            <person name="Sinninghe Damste J.S."/>
        </authorList>
    </citation>
    <scope>NUCLEOTIDE SEQUENCE [LARGE SCALE GENOMIC DNA]</scope>
    <source>
        <strain evidence="2">NIOZ-UU27</strain>
    </source>
</reference>
<dbReference type="GO" id="GO:0005829">
    <property type="term" value="C:cytosol"/>
    <property type="evidence" value="ECO:0007669"/>
    <property type="project" value="TreeGrafter"/>
</dbReference>
<protein>
    <submittedName>
        <fullName evidence="2">Rrf2 family transcriptional regulator</fullName>
    </submittedName>
</protein>
<dbReference type="GO" id="GO:0003700">
    <property type="term" value="F:DNA-binding transcription factor activity"/>
    <property type="evidence" value="ECO:0007669"/>
    <property type="project" value="TreeGrafter"/>
</dbReference>
<evidence type="ECO:0000256" key="1">
    <source>
        <dbReference type="ARBA" id="ARBA00023125"/>
    </source>
</evidence>